<dbReference type="Proteomes" id="UP000694569">
    <property type="component" value="Unplaced"/>
</dbReference>
<reference evidence="1" key="1">
    <citation type="submission" date="2025-08" db="UniProtKB">
        <authorList>
            <consortium name="Ensembl"/>
        </authorList>
    </citation>
    <scope>IDENTIFICATION</scope>
</reference>
<evidence type="ECO:0000313" key="1">
    <source>
        <dbReference type="Ensembl" id="ENSLLEP00000024397.1"/>
    </source>
</evidence>
<protein>
    <submittedName>
        <fullName evidence="1">Uncharacterized protein</fullName>
    </submittedName>
</protein>
<reference evidence="1" key="2">
    <citation type="submission" date="2025-09" db="UniProtKB">
        <authorList>
            <consortium name="Ensembl"/>
        </authorList>
    </citation>
    <scope>IDENTIFICATION</scope>
</reference>
<organism evidence="1 2">
    <name type="scientific">Leptobrachium leishanense</name>
    <name type="common">Leishan spiny toad</name>
    <dbReference type="NCBI Taxonomy" id="445787"/>
    <lineage>
        <taxon>Eukaryota</taxon>
        <taxon>Metazoa</taxon>
        <taxon>Chordata</taxon>
        <taxon>Craniata</taxon>
        <taxon>Vertebrata</taxon>
        <taxon>Euteleostomi</taxon>
        <taxon>Amphibia</taxon>
        <taxon>Batrachia</taxon>
        <taxon>Anura</taxon>
        <taxon>Pelobatoidea</taxon>
        <taxon>Megophryidae</taxon>
        <taxon>Leptobrachium</taxon>
    </lineage>
</organism>
<evidence type="ECO:0000313" key="2">
    <source>
        <dbReference type="Proteomes" id="UP000694569"/>
    </source>
</evidence>
<dbReference type="Ensembl" id="ENSLLET00000025329.1">
    <property type="protein sequence ID" value="ENSLLEP00000024397.1"/>
    <property type="gene ID" value="ENSLLEG00000015482.1"/>
</dbReference>
<name>A0A8C5W934_9ANUR</name>
<sequence length="94" mass="10809">MMKMYLARSDSYYSSDKMMKVTRETKLMATREIMRYKVKSDDDLECLSTVLTWIVTVVDKAGSLSVSCNPRIVLISPVYSEIWNKVGLEDSSRL</sequence>
<proteinExistence type="predicted"/>
<dbReference type="AlphaFoldDB" id="A0A8C5W934"/>
<keyword evidence="2" id="KW-1185">Reference proteome</keyword>
<accession>A0A8C5W934</accession>